<evidence type="ECO:0000313" key="8">
    <source>
        <dbReference type="Proteomes" id="UP000324170"/>
    </source>
</evidence>
<dbReference type="InterPro" id="IPR013783">
    <property type="entry name" value="Ig-like_fold"/>
</dbReference>
<keyword evidence="8" id="KW-1185">Reference proteome</keyword>
<keyword evidence="3" id="KW-0472">Membrane</keyword>
<dbReference type="InterPro" id="IPR051715">
    <property type="entry name" value="Intimin-Invasin_domain"/>
</dbReference>
<dbReference type="FunFam" id="2.40.160.160:FF:000001">
    <property type="entry name" value="Intimin-like inverse autotransporter SinH"/>
    <property type="match status" value="1"/>
</dbReference>
<dbReference type="HOGENOM" id="CLU_000210_3_0_6"/>
<evidence type="ECO:0000259" key="4">
    <source>
        <dbReference type="PROSITE" id="PS51782"/>
    </source>
</evidence>
<dbReference type="Pfam" id="PF09134">
    <property type="entry name" value="Invasin_D3"/>
    <property type="match status" value="1"/>
</dbReference>
<dbReference type="PANTHER" id="PTHR39576">
    <property type="entry name" value="ATTACHING AND EFFACING PROTEIN HOMOLOG-RELATED-RELATED"/>
    <property type="match status" value="1"/>
</dbReference>
<name>A0A068QMP7_9GAMM</name>
<feature type="transmembrane region" description="Helical" evidence="3">
    <location>
        <begin position="21"/>
        <end position="42"/>
    </location>
</feature>
<dbReference type="EMBL" id="VNHN01000005">
    <property type="protein sequence ID" value="TYP15859.1"/>
    <property type="molecule type" value="Genomic_DNA"/>
</dbReference>
<dbReference type="KEGG" id="xdo:XDD1_0489"/>
<dbReference type="InterPro" id="IPR024519">
    <property type="entry name" value="IAT_beta"/>
</dbReference>
<dbReference type="InterPro" id="IPR038177">
    <property type="entry name" value="IAT_beta_sf"/>
</dbReference>
<dbReference type="Pfam" id="PF05688">
    <property type="entry name" value="BIg21"/>
    <property type="match status" value="1"/>
</dbReference>
<dbReference type="SUPFAM" id="SSF49373">
    <property type="entry name" value="Invasin/intimin cell-adhesion fragments"/>
    <property type="match status" value="1"/>
</dbReference>
<evidence type="ECO:0000313" key="7">
    <source>
        <dbReference type="Proteomes" id="UP000032721"/>
    </source>
</evidence>
<dbReference type="GO" id="GO:0009279">
    <property type="term" value="C:cell outer membrane"/>
    <property type="evidence" value="ECO:0007669"/>
    <property type="project" value="TreeGrafter"/>
</dbReference>
<dbReference type="PRINTS" id="PR01369">
    <property type="entry name" value="INTIMIN"/>
</dbReference>
<dbReference type="AlphaFoldDB" id="A0A068QMP7"/>
<feature type="region of interest" description="Disordered" evidence="2">
    <location>
        <begin position="761"/>
        <end position="782"/>
    </location>
</feature>
<evidence type="ECO:0000313" key="6">
    <source>
        <dbReference type="EMBL" id="TYP15859.1"/>
    </source>
</evidence>
<dbReference type="InterPro" id="IPR018392">
    <property type="entry name" value="LysM"/>
</dbReference>
<reference evidence="5 7" key="1">
    <citation type="submission" date="2013-07" db="EMBL/GenBank/DDBJ databases">
        <authorList>
            <person name="Genoscope - CEA"/>
        </authorList>
    </citation>
    <scope>NUCLEOTIDE SEQUENCE [LARGE SCALE GENOMIC DNA]</scope>
    <source>
        <strain evidence="5">FRM16</strain>
        <strain evidence="7">FRM16 / DSM 17909</strain>
    </source>
</reference>
<dbReference type="Gene3D" id="2.40.160.160">
    <property type="entry name" value="Inverse autotransporter, beta-domain"/>
    <property type="match status" value="1"/>
</dbReference>
<dbReference type="Pfam" id="PF11924">
    <property type="entry name" value="IAT_beta"/>
    <property type="match status" value="1"/>
</dbReference>
<dbReference type="InterPro" id="IPR036779">
    <property type="entry name" value="LysM_dom_sf"/>
</dbReference>
<comment type="similarity">
    <text evidence="1">Belongs to the intimin/invasin family.</text>
</comment>
<dbReference type="PANTHER" id="PTHR39576:SF2">
    <property type="entry name" value="ATTACHING AND EFFACING PROTEIN HOMOLOG-RELATED"/>
    <property type="match status" value="1"/>
</dbReference>
<keyword evidence="3" id="KW-0812">Transmembrane</keyword>
<dbReference type="InterPro" id="IPR003535">
    <property type="entry name" value="Intimin/invasin_bac"/>
</dbReference>
<evidence type="ECO:0000256" key="2">
    <source>
        <dbReference type="SAM" id="MobiDB-lite"/>
    </source>
</evidence>
<dbReference type="Gene3D" id="2.60.40.10">
    <property type="entry name" value="Immunoglobulins"/>
    <property type="match status" value="1"/>
</dbReference>
<dbReference type="Proteomes" id="UP000032721">
    <property type="component" value="Chromosome"/>
</dbReference>
<evidence type="ECO:0000256" key="1">
    <source>
        <dbReference type="ARBA" id="ARBA00010116"/>
    </source>
</evidence>
<dbReference type="SMART" id="SM00257">
    <property type="entry name" value="LysM"/>
    <property type="match status" value="1"/>
</dbReference>
<dbReference type="Pfam" id="PF01476">
    <property type="entry name" value="LysM"/>
    <property type="match status" value="1"/>
</dbReference>
<gene>
    <name evidence="6" type="ORF">LY16_00471</name>
    <name evidence="5" type="ORF">XDD1_0489</name>
</gene>
<dbReference type="STRING" id="351671.XDD1_0489"/>
<dbReference type="GO" id="GO:0007155">
    <property type="term" value="P:cell adhesion"/>
    <property type="evidence" value="ECO:0007669"/>
    <property type="project" value="InterPro"/>
</dbReference>
<dbReference type="PROSITE" id="PS51782">
    <property type="entry name" value="LYSM"/>
    <property type="match status" value="1"/>
</dbReference>
<dbReference type="Pfam" id="PF05689">
    <property type="entry name" value="InvE_AD"/>
    <property type="match status" value="1"/>
</dbReference>
<proteinExistence type="inferred from homology"/>
<sequence>MNRKFDKPWLQHQQHLVKRVAWINIVTQLVFPAASVFSPAIAAAKTPSTFKNEKWALPTEPYILKSGETIGIIAKRYGLTVSDLKKINQLRAFDKPFTTLEVGSEIDVPKPRNNKFLPFNYPSLRQPSIELFSSSSEQPSLSQTTLKHFSLEQPPLNETVTVITDENISTDENASRLAEFSSRITQLLANGNIKDNAASQLNSLVMEEANQKIQNWLGRYGTTRVQINMDDHGRLSDSQFDMLLPLYDTYHQMAFTQFGLRHIDKRNTANIGFGQRHFFDDGMLGYNVFFDHDITGNNSRLGLGTEYARNYLKLAANGYLRLSNWKESRLLTDYDERPANGFDLRAEGYLPSLPQLGGKLMYEQYFGDEVGLISKDQRKKDPAAFTVGVNYTPIPLLTFGIDRKQDMSGDGETLFNIELNYEIGTPWAKQIDPDAVAFKHSLQGSRYDLVDRNNQIVLEYRKREVISLTIDNLITGHARESKPLHISVSSKYGFKDIQWEAAGFFANGGKIQHQGGTHYLLILPKYQPQGPNTYTVGATAYDEHGNASKRAEMKVQVLPAIVNADKSTFSTKDKELLADGHATTLLTLTLKNQNDKPIRGIASEIKLVSSGLQGSGSDPKIDDMKEVQPGVYQSKLTAGEKIGVLKITPEIEGVTIKPIAILFVHPEAPIITNLTIKGKLEMGQKLSATYTFNANHGDKTDKSRYVWGNKGNIDMTKGRTITQSGKVPDYILTLADAGRVKEVAVQAQNAMDLIGNTQSVDTSMSTEQGNETHDGGNKGTVRGLADDMAITATADKVRKEQPIMLKIETLNDGKIARNVAVKVKAIQAQNRQDGNEKITALFDSKSGEYQGFTNDEGVLSIAVADPNGLGVKTTLSISVGGTADPQTKDVIFTVATSPDVSVAHFWGHMADTLVGKNGVVFYRPRLKAELSAHLAANDDIEENGEIWPRRTFQGAEWYCKHIQKKLPTKNDLMALYQAHPNNAIHDHLGWPERRSYRSATPEKDEHYAVNIAQGFEHVVNDQVLDYVTCKE</sequence>
<dbReference type="Proteomes" id="UP000324170">
    <property type="component" value="Unassembled WGS sequence"/>
</dbReference>
<organism evidence="5 7">
    <name type="scientific">Xenorhabdus doucetiae</name>
    <dbReference type="NCBI Taxonomy" id="351671"/>
    <lineage>
        <taxon>Bacteria</taxon>
        <taxon>Pseudomonadati</taxon>
        <taxon>Pseudomonadota</taxon>
        <taxon>Gammaproteobacteria</taxon>
        <taxon>Enterobacterales</taxon>
        <taxon>Morganellaceae</taxon>
        <taxon>Xenorhabdus</taxon>
    </lineage>
</organism>
<accession>A0A068QMP7</accession>
<feature type="domain" description="LysM" evidence="4">
    <location>
        <begin position="60"/>
        <end position="108"/>
    </location>
</feature>
<dbReference type="InterPro" id="IPR008964">
    <property type="entry name" value="Invasin/intimin_cell_adhesion"/>
</dbReference>
<protein>
    <submittedName>
        <fullName evidence="6">Adhesin/invasin</fullName>
    </submittedName>
    <submittedName>
        <fullName evidence="5">Putative invasin</fullName>
    </submittedName>
</protein>
<evidence type="ECO:0000313" key="5">
    <source>
        <dbReference type="EMBL" id="CDG16192.1"/>
    </source>
</evidence>
<dbReference type="Gene3D" id="3.10.350.10">
    <property type="entry name" value="LysM domain"/>
    <property type="match status" value="1"/>
</dbReference>
<reference evidence="6 8" key="2">
    <citation type="submission" date="2019-07" db="EMBL/GenBank/DDBJ databases">
        <title>Genomic Encyclopedia of Type Strains, Phase I: the one thousand microbial genomes (KMG-I) project.</title>
        <authorList>
            <person name="Kyrpides N."/>
        </authorList>
    </citation>
    <scope>NUCLEOTIDE SEQUENCE [LARGE SCALE GENOMIC DNA]</scope>
    <source>
        <strain evidence="6 8">DSM 17909</strain>
    </source>
</reference>
<keyword evidence="3" id="KW-1133">Transmembrane helix</keyword>
<dbReference type="SUPFAM" id="SSF54106">
    <property type="entry name" value="LysM domain"/>
    <property type="match status" value="1"/>
</dbReference>
<evidence type="ECO:0000256" key="3">
    <source>
        <dbReference type="SAM" id="Phobius"/>
    </source>
</evidence>
<dbReference type="CDD" id="cd00118">
    <property type="entry name" value="LysM"/>
    <property type="match status" value="1"/>
</dbReference>
<dbReference type="RefSeq" id="WP_052705627.1">
    <property type="nucleotide sequence ID" value="NZ_CAWMED010000001.1"/>
</dbReference>
<dbReference type="InterPro" id="IPR008542">
    <property type="entry name" value="BIg21"/>
</dbReference>
<dbReference type="InterPro" id="IPR015217">
    <property type="entry name" value="Invasin_dom_3"/>
</dbReference>
<dbReference type="EMBL" id="FO704550">
    <property type="protein sequence ID" value="CDG16192.1"/>
    <property type="molecule type" value="Genomic_DNA"/>
</dbReference>
<dbReference type="InterPro" id="IPR008541">
    <property type="entry name" value="InvE_AD"/>
</dbReference>
<dbReference type="OrthoDB" id="8320584at2"/>